<dbReference type="CDD" id="cd00085">
    <property type="entry name" value="HNHc"/>
    <property type="match status" value="1"/>
</dbReference>
<dbReference type="Pfam" id="PF01844">
    <property type="entry name" value="HNH"/>
    <property type="match status" value="1"/>
</dbReference>
<dbReference type="GO" id="GO:0004519">
    <property type="term" value="F:endonuclease activity"/>
    <property type="evidence" value="ECO:0007669"/>
    <property type="project" value="UniProtKB-KW"/>
</dbReference>
<evidence type="ECO:0000259" key="1">
    <source>
        <dbReference type="Pfam" id="PF01844"/>
    </source>
</evidence>
<keyword evidence="2" id="KW-0255">Endonuclease</keyword>
<protein>
    <submittedName>
        <fullName evidence="2">HNH endonuclease</fullName>
    </submittedName>
</protein>
<dbReference type="EMBL" id="CP123001">
    <property type="protein sequence ID" value="WGI72067.1"/>
    <property type="molecule type" value="Genomic_DNA"/>
</dbReference>
<keyword evidence="2" id="KW-0378">Hydrolase</keyword>
<reference evidence="2 3" key="1">
    <citation type="submission" date="2023-04" db="EMBL/GenBank/DDBJ databases">
        <title>Neorhizobium petrolearium OS53, complete genome.</title>
        <authorList>
            <person name="Yu T."/>
        </authorList>
    </citation>
    <scope>NUCLEOTIDE SEQUENCE [LARGE SCALE GENOMIC DNA]</scope>
    <source>
        <strain evidence="2 3">OS53</strain>
        <plasmid evidence="2 3">unnamed1</plasmid>
    </source>
</reference>
<dbReference type="InterPro" id="IPR002711">
    <property type="entry name" value="HNH"/>
</dbReference>
<keyword evidence="3" id="KW-1185">Reference proteome</keyword>
<organism evidence="2 3">
    <name type="scientific">Neorhizobium petrolearium</name>
    <dbReference type="NCBI Taxonomy" id="515361"/>
    <lineage>
        <taxon>Bacteria</taxon>
        <taxon>Pseudomonadati</taxon>
        <taxon>Pseudomonadota</taxon>
        <taxon>Alphaproteobacteria</taxon>
        <taxon>Hyphomicrobiales</taxon>
        <taxon>Rhizobiaceae</taxon>
        <taxon>Rhizobium/Agrobacterium group</taxon>
        <taxon>Neorhizobium</taxon>
    </lineage>
</organism>
<keyword evidence="2" id="KW-0614">Plasmid</keyword>
<dbReference type="InterPro" id="IPR003615">
    <property type="entry name" value="HNH_nuc"/>
</dbReference>
<proteinExistence type="predicted"/>
<feature type="domain" description="HNH" evidence="1">
    <location>
        <begin position="194"/>
        <end position="244"/>
    </location>
</feature>
<evidence type="ECO:0000313" key="2">
    <source>
        <dbReference type="EMBL" id="WGI72067.1"/>
    </source>
</evidence>
<name>A0ABY8MCF7_9HYPH</name>
<sequence>MILSSAKEIFDIKQGVMISKRNLFDVIQFSKVAESPYYDGTDFVIGNTPQQGINWIRSGEKTRAVIIKTRPGSYEHDGWLDETMTTYNYSFKARKDVISYDEIANRVLLEQPQAGYPILLFTDRGRNWYFEGLFAVASIEKKFVTLERWANIGDVQDVDDWSLPEGRQTYVTHIRTERSTLAVSLVKSKNACRCEICDDDFNLRYGAPYIEAHHIIPIASKTAEYRVTAADFALLCPNCHKAVHIYMAKGSENYMHIRDMLKERLSSLRQVDVEKPHASRAR</sequence>
<dbReference type="Proteomes" id="UP001227095">
    <property type="component" value="Plasmid unnamed1"/>
</dbReference>
<geneLocation type="plasmid" evidence="2 3">
    <name>unnamed1</name>
</geneLocation>
<dbReference type="RefSeq" id="WP_227705519.1">
    <property type="nucleotide sequence ID" value="NZ_CP123001.1"/>
</dbReference>
<gene>
    <name evidence="2" type="ORF">QEO92_28415</name>
</gene>
<keyword evidence="2" id="KW-0540">Nuclease</keyword>
<accession>A0ABY8MCF7</accession>
<evidence type="ECO:0000313" key="3">
    <source>
        <dbReference type="Proteomes" id="UP001227095"/>
    </source>
</evidence>